<gene>
    <name evidence="1" type="ORF">BRAPAZ1V2_A04P00330.2</name>
</gene>
<organism evidence="1 2">
    <name type="scientific">Brassica campestris</name>
    <name type="common">Field mustard</name>
    <dbReference type="NCBI Taxonomy" id="3711"/>
    <lineage>
        <taxon>Eukaryota</taxon>
        <taxon>Viridiplantae</taxon>
        <taxon>Streptophyta</taxon>
        <taxon>Embryophyta</taxon>
        <taxon>Tracheophyta</taxon>
        <taxon>Spermatophyta</taxon>
        <taxon>Magnoliopsida</taxon>
        <taxon>eudicotyledons</taxon>
        <taxon>Gunneridae</taxon>
        <taxon>Pentapetalae</taxon>
        <taxon>rosids</taxon>
        <taxon>malvids</taxon>
        <taxon>Brassicales</taxon>
        <taxon>Brassicaceae</taxon>
        <taxon>Brassiceae</taxon>
        <taxon>Brassica</taxon>
    </lineage>
</organism>
<dbReference type="EMBL" id="LS974620">
    <property type="protein sequence ID" value="CAG7905132.1"/>
    <property type="molecule type" value="Genomic_DNA"/>
</dbReference>
<dbReference type="Proteomes" id="UP000694005">
    <property type="component" value="Chromosome A04"/>
</dbReference>
<name>A0A8D9HU92_BRACM</name>
<sequence>SKFLSVINCKQRTTHKKVYIDKKIHYITSFVRPHAAVVVPKTEDVRKRSQPKPVSIDIDKKSDAFIQTFTLKRRRSRCRWPPLPFILFFSCLLSSSNLSVRYAKTLRVGPPSDLQIRDAGDGSVRWSASSGVAVRLRWSGCGEVGFYGDLFGSLSVWCGGGGSVSSALASWCRKSLSTPLSSDFDGSLPSRRASVSLPPAVSFEVSDGACKVASLVARGVVKSSWVLFFMVSVANVAPLATVLSEEPPSCSKRWSAWTLVVLREFSESSSLSVAMHLECCPSQYRSLSLQASVGCLLSSYCSTVGSAMNSRVYSLNYTLNSAEIASVRRSSRSSYSVDGIR</sequence>
<reference evidence="1 2" key="1">
    <citation type="submission" date="2021-07" db="EMBL/GenBank/DDBJ databases">
        <authorList>
            <consortium name="Genoscope - CEA"/>
            <person name="William W."/>
        </authorList>
    </citation>
    <scope>NUCLEOTIDE SEQUENCE [LARGE SCALE GENOMIC DNA]</scope>
</reference>
<feature type="non-terminal residue" evidence="1">
    <location>
        <position position="1"/>
    </location>
</feature>
<evidence type="ECO:0000313" key="2">
    <source>
        <dbReference type="Proteomes" id="UP000694005"/>
    </source>
</evidence>
<protein>
    <submittedName>
        <fullName evidence="1">Uncharacterized protein</fullName>
    </submittedName>
</protein>
<dbReference type="AlphaFoldDB" id="A0A8D9HU92"/>
<dbReference type="Gramene" id="A04p00330.2_BraZ1">
    <property type="protein sequence ID" value="A04p00330.2_BraZ1.CDS"/>
    <property type="gene ID" value="A04g00330.2_BraZ1"/>
</dbReference>
<accession>A0A8D9HU92</accession>
<proteinExistence type="predicted"/>
<evidence type="ECO:0000313" key="1">
    <source>
        <dbReference type="EMBL" id="CAG7905132.1"/>
    </source>
</evidence>